<dbReference type="EMBL" id="BMYR01000004">
    <property type="protein sequence ID" value="GGW56761.1"/>
    <property type="molecule type" value="Genomic_DNA"/>
</dbReference>
<accession>A0ABQ2WI58</accession>
<gene>
    <name evidence="1" type="ORF">GCM10008111_10880</name>
</gene>
<keyword evidence="2" id="KW-1185">Reference proteome</keyword>
<organism evidence="1 2">
    <name type="scientific">Alishewanella tabrizica</name>
    <dbReference type="NCBI Taxonomy" id="671278"/>
    <lineage>
        <taxon>Bacteria</taxon>
        <taxon>Pseudomonadati</taxon>
        <taxon>Pseudomonadota</taxon>
        <taxon>Gammaproteobacteria</taxon>
        <taxon>Alteromonadales</taxon>
        <taxon>Alteromonadaceae</taxon>
        <taxon>Alishewanella</taxon>
    </lineage>
</organism>
<protein>
    <submittedName>
        <fullName evidence="1">Uncharacterized protein</fullName>
    </submittedName>
</protein>
<sequence length="74" mass="8917">MTTSKAIRFVRPFLFIKTLTFFKIKRNKDTMARLYARRKKTAIHTFFTTSGVRFDKASAKEWFLREQTAYTDRK</sequence>
<reference evidence="2" key="1">
    <citation type="journal article" date="2019" name="Int. J. Syst. Evol. Microbiol.">
        <title>The Global Catalogue of Microorganisms (GCM) 10K type strain sequencing project: providing services to taxonomists for standard genome sequencing and annotation.</title>
        <authorList>
            <consortium name="The Broad Institute Genomics Platform"/>
            <consortium name="The Broad Institute Genome Sequencing Center for Infectious Disease"/>
            <person name="Wu L."/>
            <person name="Ma J."/>
        </authorList>
    </citation>
    <scope>NUCLEOTIDE SEQUENCE [LARGE SCALE GENOMIC DNA]</scope>
    <source>
        <strain evidence="2">KCTC 23723</strain>
    </source>
</reference>
<proteinExistence type="predicted"/>
<name>A0ABQ2WI58_9ALTE</name>
<comment type="caution">
    <text evidence="1">The sequence shown here is derived from an EMBL/GenBank/DDBJ whole genome shotgun (WGS) entry which is preliminary data.</text>
</comment>
<evidence type="ECO:0000313" key="1">
    <source>
        <dbReference type="EMBL" id="GGW56761.1"/>
    </source>
</evidence>
<evidence type="ECO:0000313" key="2">
    <source>
        <dbReference type="Proteomes" id="UP000634667"/>
    </source>
</evidence>
<dbReference type="Proteomes" id="UP000634667">
    <property type="component" value="Unassembled WGS sequence"/>
</dbReference>